<sequence>MIYVTLKAVDGKGLESIDDNGEVPKVIRSLRHIHPNQHYRIKASHLTAVKKGVTWSKVEDQAMEEETLLAVQNALIEKINGPTKIFSKRVMFDQEGNHQWSGMECCRLKEFPNKLEATSDIEFKQLLRKQYIGVACGTKFPGEVRHAASDILGLIVVFPGGGRYNVEMPK</sequence>
<gene>
    <name evidence="1" type="ORF">F8M41_022510</name>
</gene>
<dbReference type="EMBL" id="WTPW01000008">
    <property type="protein sequence ID" value="KAF0561595.1"/>
    <property type="molecule type" value="Genomic_DNA"/>
</dbReference>
<comment type="caution">
    <text evidence="1">The sequence shown here is derived from an EMBL/GenBank/DDBJ whole genome shotgun (WGS) entry which is preliminary data.</text>
</comment>
<reference evidence="1 2" key="1">
    <citation type="journal article" date="2019" name="Environ. Microbiol.">
        <title>At the nexus of three kingdoms: the genome of the mycorrhizal fungus Gigaspora margarita provides insights into plant, endobacterial and fungal interactions.</title>
        <authorList>
            <person name="Venice F."/>
            <person name="Ghignone S."/>
            <person name="Salvioli di Fossalunga A."/>
            <person name="Amselem J."/>
            <person name="Novero M."/>
            <person name="Xianan X."/>
            <person name="Sedzielewska Toro K."/>
            <person name="Morin E."/>
            <person name="Lipzen A."/>
            <person name="Grigoriev I.V."/>
            <person name="Henrissat B."/>
            <person name="Martin F.M."/>
            <person name="Bonfante P."/>
        </authorList>
    </citation>
    <scope>NUCLEOTIDE SEQUENCE [LARGE SCALE GENOMIC DNA]</scope>
    <source>
        <strain evidence="1 2">BEG34</strain>
    </source>
</reference>
<evidence type="ECO:0000313" key="2">
    <source>
        <dbReference type="Proteomes" id="UP000439903"/>
    </source>
</evidence>
<dbReference type="AlphaFoldDB" id="A0A8H4EVW3"/>
<keyword evidence="2" id="KW-1185">Reference proteome</keyword>
<accession>A0A8H4EVW3</accession>
<dbReference type="OrthoDB" id="2417211at2759"/>
<dbReference type="Proteomes" id="UP000439903">
    <property type="component" value="Unassembled WGS sequence"/>
</dbReference>
<organism evidence="1 2">
    <name type="scientific">Gigaspora margarita</name>
    <dbReference type="NCBI Taxonomy" id="4874"/>
    <lineage>
        <taxon>Eukaryota</taxon>
        <taxon>Fungi</taxon>
        <taxon>Fungi incertae sedis</taxon>
        <taxon>Mucoromycota</taxon>
        <taxon>Glomeromycotina</taxon>
        <taxon>Glomeromycetes</taxon>
        <taxon>Diversisporales</taxon>
        <taxon>Gigasporaceae</taxon>
        <taxon>Gigaspora</taxon>
    </lineage>
</organism>
<proteinExistence type="predicted"/>
<evidence type="ECO:0000313" key="1">
    <source>
        <dbReference type="EMBL" id="KAF0561595.1"/>
    </source>
</evidence>
<name>A0A8H4EVW3_GIGMA</name>
<protein>
    <submittedName>
        <fullName evidence="1">Uncharacterized protein</fullName>
    </submittedName>
</protein>